<sequence length="143" mass="14515">MSNFLSAEPVQNRIPERAVPITEVRDGECEAVVADVEGVTQATITGSVDAASIDDFTGHLAAACAAGTGRLVLDMSDVDFLGVDGIAALHAAARTVSNSGGAIAVAGGRAVARPLRRTGITRLVPVFDWLPMAFDAVGGTAPA</sequence>
<comment type="caution">
    <text evidence="2">The sequence shown here is derived from an EMBL/GenBank/DDBJ whole genome shotgun (WGS) entry which is preliminary data.</text>
</comment>
<evidence type="ECO:0000313" key="3">
    <source>
        <dbReference type="Proteomes" id="UP000550729"/>
    </source>
</evidence>
<dbReference type="AlphaFoldDB" id="A0A848KUW0"/>
<evidence type="ECO:0000259" key="1">
    <source>
        <dbReference type="PROSITE" id="PS50801"/>
    </source>
</evidence>
<protein>
    <submittedName>
        <fullName evidence="2">STAS domain-containing protein</fullName>
    </submittedName>
</protein>
<dbReference type="InterPro" id="IPR036513">
    <property type="entry name" value="STAS_dom_sf"/>
</dbReference>
<dbReference type="SUPFAM" id="SSF52091">
    <property type="entry name" value="SpoIIaa-like"/>
    <property type="match status" value="1"/>
</dbReference>
<dbReference type="Pfam" id="PF01740">
    <property type="entry name" value="STAS"/>
    <property type="match status" value="1"/>
</dbReference>
<accession>A0A848KUW0</accession>
<proteinExistence type="predicted"/>
<dbReference type="Gene3D" id="3.30.750.24">
    <property type="entry name" value="STAS domain"/>
    <property type="match status" value="1"/>
</dbReference>
<dbReference type="InterPro" id="IPR002645">
    <property type="entry name" value="STAS_dom"/>
</dbReference>
<dbReference type="Proteomes" id="UP000550729">
    <property type="component" value="Unassembled WGS sequence"/>
</dbReference>
<gene>
    <name evidence="2" type="ORF">HH308_11400</name>
</gene>
<dbReference type="CDD" id="cd07043">
    <property type="entry name" value="STAS_anti-anti-sigma_factors"/>
    <property type="match status" value="1"/>
</dbReference>
<dbReference type="PANTHER" id="PTHR33495">
    <property type="entry name" value="ANTI-SIGMA FACTOR ANTAGONIST TM_1081-RELATED-RELATED"/>
    <property type="match status" value="1"/>
</dbReference>
<dbReference type="EMBL" id="JABBNB010000010">
    <property type="protein sequence ID" value="NMO01817.1"/>
    <property type="molecule type" value="Genomic_DNA"/>
</dbReference>
<evidence type="ECO:0000313" key="2">
    <source>
        <dbReference type="EMBL" id="NMO01817.1"/>
    </source>
</evidence>
<feature type="domain" description="STAS" evidence="1">
    <location>
        <begin position="29"/>
        <end position="137"/>
    </location>
</feature>
<name>A0A848KUW0_9ACTN</name>
<reference evidence="2 3" key="1">
    <citation type="submission" date="2020-04" db="EMBL/GenBank/DDBJ databases">
        <title>Gordonia sp. nov. TBRC 11910.</title>
        <authorList>
            <person name="Suriyachadkun C."/>
        </authorList>
    </citation>
    <scope>NUCLEOTIDE SEQUENCE [LARGE SCALE GENOMIC DNA]</scope>
    <source>
        <strain evidence="2 3">TBRC 11910</strain>
    </source>
</reference>
<organism evidence="2 3">
    <name type="scientific">Gordonia asplenii</name>
    <dbReference type="NCBI Taxonomy" id="2725283"/>
    <lineage>
        <taxon>Bacteria</taxon>
        <taxon>Bacillati</taxon>
        <taxon>Actinomycetota</taxon>
        <taxon>Actinomycetes</taxon>
        <taxon>Mycobacteriales</taxon>
        <taxon>Gordoniaceae</taxon>
        <taxon>Gordonia</taxon>
    </lineage>
</organism>
<dbReference type="PROSITE" id="PS50801">
    <property type="entry name" value="STAS"/>
    <property type="match status" value="1"/>
</dbReference>
<dbReference type="GO" id="GO:0043856">
    <property type="term" value="F:anti-sigma factor antagonist activity"/>
    <property type="evidence" value="ECO:0007669"/>
    <property type="project" value="TreeGrafter"/>
</dbReference>
<dbReference type="PANTHER" id="PTHR33495:SF2">
    <property type="entry name" value="ANTI-SIGMA FACTOR ANTAGONIST TM_1081-RELATED"/>
    <property type="match status" value="1"/>
</dbReference>
<keyword evidence="3" id="KW-1185">Reference proteome</keyword>